<keyword evidence="10" id="KW-1185">Reference proteome</keyword>
<dbReference type="EC" id="2.4.1.14" evidence="2"/>
<dbReference type="GO" id="GO:0046524">
    <property type="term" value="F:sucrose-phosphate synthase activity"/>
    <property type="evidence" value="ECO:0007669"/>
    <property type="project" value="UniProtKB-EC"/>
</dbReference>
<evidence type="ECO:0000313" key="10">
    <source>
        <dbReference type="Proteomes" id="UP001154240"/>
    </source>
</evidence>
<dbReference type="RefSeq" id="WP_307631651.1">
    <property type="nucleotide sequence ID" value="NZ_JAPHEH010000001.1"/>
</dbReference>
<comment type="catalytic activity">
    <reaction evidence="5">
        <text>beta-D-fructose 6-phosphate + UDP-alpha-D-glucose = sucrose 6(F)-phosphate + UDP + H(+)</text>
        <dbReference type="Rhea" id="RHEA:22172"/>
        <dbReference type="ChEBI" id="CHEBI:15378"/>
        <dbReference type="ChEBI" id="CHEBI:57634"/>
        <dbReference type="ChEBI" id="CHEBI:57723"/>
        <dbReference type="ChEBI" id="CHEBI:58223"/>
        <dbReference type="ChEBI" id="CHEBI:58885"/>
        <dbReference type="EC" id="2.4.1.14"/>
    </reaction>
</comment>
<evidence type="ECO:0000313" key="9">
    <source>
        <dbReference type="EMBL" id="MDG4474670.1"/>
    </source>
</evidence>
<keyword evidence="4" id="KW-0808">Transferase</keyword>
<dbReference type="Gene3D" id="3.40.50.1000">
    <property type="entry name" value="HAD superfamily/HAD-like"/>
    <property type="match status" value="1"/>
</dbReference>
<feature type="domain" description="Sucrose phosphatase-like" evidence="7">
    <location>
        <begin position="486"/>
        <end position="721"/>
    </location>
</feature>
<name>A0A9X4ME69_9BACT</name>
<dbReference type="SFLD" id="SFLDG01140">
    <property type="entry name" value="C2.B:_Phosphomannomutase_and_P"/>
    <property type="match status" value="1"/>
</dbReference>
<dbReference type="SUPFAM" id="SSF56784">
    <property type="entry name" value="HAD-like"/>
    <property type="match status" value="1"/>
</dbReference>
<comment type="similarity">
    <text evidence="1">Belongs to the glycosyltransferase 1 family.</text>
</comment>
<dbReference type="EMBL" id="JAPHEH010000001">
    <property type="protein sequence ID" value="MDG4474670.1"/>
    <property type="molecule type" value="Genomic_DNA"/>
</dbReference>
<dbReference type="InterPro" id="IPR044161">
    <property type="entry name" value="SPS"/>
</dbReference>
<dbReference type="InterPro" id="IPR012822">
    <property type="entry name" value="SucroseP_synth_GlycoTrfase_dom"/>
</dbReference>
<keyword evidence="3" id="KW-0328">Glycosyltransferase</keyword>
<dbReference type="AlphaFoldDB" id="A0A9X4ME69"/>
<dbReference type="InterPro" id="IPR006380">
    <property type="entry name" value="SPP-like_dom"/>
</dbReference>
<dbReference type="NCBIfam" id="TIGR02471">
    <property type="entry name" value="sucr_syn_bact_C"/>
    <property type="match status" value="1"/>
</dbReference>
<evidence type="ECO:0000259" key="7">
    <source>
        <dbReference type="Pfam" id="PF05116"/>
    </source>
</evidence>
<dbReference type="SUPFAM" id="SSF53756">
    <property type="entry name" value="UDP-Glycosyltransferase/glycogen phosphorylase"/>
    <property type="match status" value="1"/>
</dbReference>
<dbReference type="InterPro" id="IPR012821">
    <property type="entry name" value="Sucrose_P_synth_Pase-like_dom"/>
</dbReference>
<dbReference type="Proteomes" id="UP001154240">
    <property type="component" value="Unassembled WGS sequence"/>
</dbReference>
<dbReference type="Gene3D" id="3.40.50.2000">
    <property type="entry name" value="Glycogen Phosphorylase B"/>
    <property type="match status" value="2"/>
</dbReference>
<dbReference type="Pfam" id="PF05116">
    <property type="entry name" value="S6PP"/>
    <property type="match status" value="1"/>
</dbReference>
<sequence length="727" mass="82088">MKTSGVYIQLFSVHGLVRGTSLELGRDADTGGQVKYVLELARALAARADVAQVDLITRLIVDKGVSPDYSCPIEPISDKARIVRIQCGGRKYMRKELLWSHLDEMVDKTLKFIKSSGRVPDVFHGHYADGGYVAGELARIFGSPFIFTGHSMGAHKKKKLLSEGLTGEEINRRYHIDHRILVEDRIIKDAEQIFVSTNHEIERQYSLYPNFGAGQYLVNPPGIDVETFYPHYAPHLDADAGDESTRQARVVLLRELHRFWVSPEKPFILALCRPDQRKNIAGLITAYGEDKELQAIANLAIFAGIRKDIAEMEDNERNVLTEMLLLMDRYDLYGKLAIPKKHDFSIEVPELYRLCADSYGVFVNPALVEPFGLTLIEAASCGLPIVATHDGGPTDIIANCDNGILIDPTKSREIGSACKKILVDKELWQRYSQNGINRVQRHYSWSSHCDRTLEAIEKVISQMPAVPKTLEGVRKTAIGKRLAEVKRMLISDIDNTLIGDDASLQQLLPLLNANVEKLCWGVSTGRCLAKTIQILEEHAVERPDILICSVGTEIYYGATLSPDKGWHRHIAYQWRPEVIREKLGRLAFLEMQEPEKQKPFKVSYYMEDNPELLARVHEVLQINKIRYHLVYSHGEFLDILPYRASKGKAIRYLSYKWNIPLADIMVCGDSGNDESMLRGDTNGLVVANYSKELEKLKGMRRIYFSNKAYAAGIIDGLRHYDFIGGDD</sequence>
<dbReference type="GO" id="GO:0016791">
    <property type="term" value="F:phosphatase activity"/>
    <property type="evidence" value="ECO:0007669"/>
    <property type="project" value="UniProtKB-ARBA"/>
</dbReference>
<organism evidence="9 10">
    <name type="scientific">Thiovibrio frasassiensis</name>
    <dbReference type="NCBI Taxonomy" id="2984131"/>
    <lineage>
        <taxon>Bacteria</taxon>
        <taxon>Pseudomonadati</taxon>
        <taxon>Thermodesulfobacteriota</taxon>
        <taxon>Desulfobulbia</taxon>
        <taxon>Desulfobulbales</taxon>
        <taxon>Thiovibrionaceae</taxon>
        <taxon>Thiovibrio</taxon>
    </lineage>
</organism>
<evidence type="ECO:0000259" key="8">
    <source>
        <dbReference type="Pfam" id="PF13579"/>
    </source>
</evidence>
<gene>
    <name evidence="9" type="ORF">OLX77_00670</name>
</gene>
<evidence type="ECO:0000256" key="4">
    <source>
        <dbReference type="ARBA" id="ARBA00022679"/>
    </source>
</evidence>
<reference evidence="9" key="1">
    <citation type="journal article" date="2022" name="bioRxiv">
        <title>Thiovibrio frasassiensisgen. nov., sp. nov., an autotrophic, elemental sulfur disproportionating bacterium isolated from sulfidic karst sediment, and proposal of Thiovibrionaceae fam. nov.</title>
        <authorList>
            <person name="Aronson H."/>
            <person name="Thomas C."/>
            <person name="Bhattacharyya M."/>
            <person name="Eckstein S."/>
            <person name="Jensen S."/>
            <person name="Barco R."/>
            <person name="Macalady J."/>
            <person name="Amend J."/>
        </authorList>
    </citation>
    <scope>NUCLEOTIDE SEQUENCE</scope>
    <source>
        <strain evidence="9">RS19-109</strain>
    </source>
</reference>
<dbReference type="PANTHER" id="PTHR46039:SF5">
    <property type="entry name" value="SUCROSE-PHOSPHATE SYNTHASE 3-RELATED"/>
    <property type="match status" value="1"/>
</dbReference>
<dbReference type="NCBIfam" id="TIGR01484">
    <property type="entry name" value="HAD-SF-IIB"/>
    <property type="match status" value="1"/>
</dbReference>
<dbReference type="InterPro" id="IPR023214">
    <property type="entry name" value="HAD_sf"/>
</dbReference>
<accession>A0A9X4ME69</accession>
<evidence type="ECO:0000256" key="1">
    <source>
        <dbReference type="ARBA" id="ARBA00006530"/>
    </source>
</evidence>
<dbReference type="PANTHER" id="PTHR46039">
    <property type="entry name" value="SUCROSE-PHOSPHATE SYNTHASE 3-RELATED"/>
    <property type="match status" value="1"/>
</dbReference>
<reference evidence="9" key="2">
    <citation type="submission" date="2022-10" db="EMBL/GenBank/DDBJ databases">
        <authorList>
            <person name="Aronson H.S."/>
        </authorList>
    </citation>
    <scope>NUCLEOTIDE SEQUENCE</scope>
    <source>
        <strain evidence="9">RS19-109</strain>
    </source>
</reference>
<feature type="domain" description="Glycosyltransferase subfamily 4-like N-terminal" evidence="8">
    <location>
        <begin position="31"/>
        <end position="202"/>
    </location>
</feature>
<evidence type="ECO:0000256" key="5">
    <source>
        <dbReference type="ARBA" id="ARBA00047471"/>
    </source>
</evidence>
<proteinExistence type="inferred from homology"/>
<keyword evidence="9" id="KW-0378">Hydrolase</keyword>
<comment type="caution">
    <text evidence="9">The sequence shown here is derived from an EMBL/GenBank/DDBJ whole genome shotgun (WGS) entry which is preliminary data.</text>
</comment>
<dbReference type="InterPro" id="IPR006379">
    <property type="entry name" value="HAD-SF_hydro_IIB"/>
</dbReference>
<dbReference type="Pfam" id="PF00534">
    <property type="entry name" value="Glycos_transf_1"/>
    <property type="match status" value="1"/>
</dbReference>
<dbReference type="InterPro" id="IPR028098">
    <property type="entry name" value="Glyco_trans_4-like_N"/>
</dbReference>
<evidence type="ECO:0000256" key="3">
    <source>
        <dbReference type="ARBA" id="ARBA00022676"/>
    </source>
</evidence>
<dbReference type="NCBIfam" id="TIGR02472">
    <property type="entry name" value="sucr_P_syn_N"/>
    <property type="match status" value="1"/>
</dbReference>
<evidence type="ECO:0000259" key="6">
    <source>
        <dbReference type="Pfam" id="PF00534"/>
    </source>
</evidence>
<protein>
    <recommendedName>
        <fullName evidence="2">sucrose-phosphate synthase</fullName>
        <ecNumber evidence="2">2.4.1.14</ecNumber>
    </recommendedName>
</protein>
<dbReference type="InterPro" id="IPR036412">
    <property type="entry name" value="HAD-like_sf"/>
</dbReference>
<dbReference type="Gene3D" id="3.90.1070.10">
    <property type="match status" value="1"/>
</dbReference>
<dbReference type="SFLD" id="SFLDS00003">
    <property type="entry name" value="Haloacid_Dehalogenase"/>
    <property type="match status" value="1"/>
</dbReference>
<dbReference type="InterPro" id="IPR001296">
    <property type="entry name" value="Glyco_trans_1"/>
</dbReference>
<dbReference type="SFLD" id="SFLDG01141">
    <property type="entry name" value="C2.B.1:_Sucrose_Phosphatase_Li"/>
    <property type="match status" value="1"/>
</dbReference>
<dbReference type="Pfam" id="PF13579">
    <property type="entry name" value="Glyco_trans_4_4"/>
    <property type="match status" value="1"/>
</dbReference>
<evidence type="ECO:0000256" key="2">
    <source>
        <dbReference type="ARBA" id="ARBA00012536"/>
    </source>
</evidence>
<feature type="domain" description="Glycosyl transferase family 1" evidence="6">
    <location>
        <begin position="263"/>
        <end position="437"/>
    </location>
</feature>